<keyword evidence="1" id="KW-0472">Membrane</keyword>
<keyword evidence="1" id="KW-1133">Transmembrane helix</keyword>
<name>A0A0D6AWL3_RHOSU</name>
<dbReference type="KEGG" id="rsu:NHU_00065"/>
<proteinExistence type="predicted"/>
<protein>
    <submittedName>
        <fullName evidence="2">Uncharacterized protein</fullName>
    </submittedName>
</protein>
<dbReference type="Proteomes" id="UP000064912">
    <property type="component" value="Chromosome"/>
</dbReference>
<feature type="transmembrane region" description="Helical" evidence="1">
    <location>
        <begin position="12"/>
        <end position="35"/>
    </location>
</feature>
<reference evidence="2 3" key="1">
    <citation type="submission" date="2015-02" db="EMBL/GenBank/DDBJ databases">
        <title>Genome sequene of Rhodovulum sulfidophilum DSM 2351.</title>
        <authorList>
            <person name="Nagao N."/>
        </authorList>
    </citation>
    <scope>NUCLEOTIDE SEQUENCE [LARGE SCALE GENOMIC DNA]</scope>
    <source>
        <strain evidence="2 3">DSM 2351</strain>
    </source>
</reference>
<evidence type="ECO:0000313" key="2">
    <source>
        <dbReference type="EMBL" id="BAQ67237.1"/>
    </source>
</evidence>
<evidence type="ECO:0000313" key="3">
    <source>
        <dbReference type="Proteomes" id="UP000064912"/>
    </source>
</evidence>
<dbReference type="PATRIC" id="fig|35806.4.peg.65"/>
<gene>
    <name evidence="2" type="ORF">NHU_00065</name>
</gene>
<dbReference type="EMBL" id="AP014800">
    <property type="protein sequence ID" value="BAQ67237.1"/>
    <property type="molecule type" value="Genomic_DNA"/>
</dbReference>
<keyword evidence="1" id="KW-0812">Transmembrane</keyword>
<accession>A0A0D6AWL3</accession>
<dbReference type="AlphaFoldDB" id="A0A0D6AWL3"/>
<evidence type="ECO:0000256" key="1">
    <source>
        <dbReference type="SAM" id="Phobius"/>
    </source>
</evidence>
<sequence>MSNTEYPLSWRGFALALFIAATQLGLIAAAFHFLASLRGAL</sequence>
<organism evidence="2 3">
    <name type="scientific">Rhodovulum sulfidophilum</name>
    <name type="common">Rhodobacter sulfidophilus</name>
    <dbReference type="NCBI Taxonomy" id="35806"/>
    <lineage>
        <taxon>Bacteria</taxon>
        <taxon>Pseudomonadati</taxon>
        <taxon>Pseudomonadota</taxon>
        <taxon>Alphaproteobacteria</taxon>
        <taxon>Rhodobacterales</taxon>
        <taxon>Paracoccaceae</taxon>
        <taxon>Rhodovulum</taxon>
    </lineage>
</organism>